<evidence type="ECO:0000313" key="2">
    <source>
        <dbReference type="Proteomes" id="UP000019666"/>
    </source>
</evidence>
<proteinExistence type="predicted"/>
<accession>A0A017HS15</accession>
<dbReference type="Proteomes" id="UP000019666">
    <property type="component" value="Unassembled WGS sequence"/>
</dbReference>
<dbReference type="HOGENOM" id="CLU_2619838_0_0_5"/>
<reference evidence="1 2" key="1">
    <citation type="submission" date="2013-02" db="EMBL/GenBank/DDBJ databases">
        <authorList>
            <person name="Fiebig A."/>
            <person name="Goeker M."/>
            <person name="Klenk H.-P.P."/>
        </authorList>
    </citation>
    <scope>NUCLEOTIDE SEQUENCE [LARGE SCALE GENOMIC DNA]</scope>
    <source>
        <strain evidence="1 2">DSM 19309</strain>
    </source>
</reference>
<dbReference type="EMBL" id="AOSK01000036">
    <property type="protein sequence ID" value="EYD77105.1"/>
    <property type="molecule type" value="Genomic_DNA"/>
</dbReference>
<protein>
    <submittedName>
        <fullName evidence="1">Uncharacterized protein</fullName>
    </submittedName>
</protein>
<sequence length="78" mass="8599">MIIGIRMATGTVECLWIQKDGGLRYRGLVHYPRPGRTPAGEAITTFGLIRFRRFSLSQAPLAMAYASELERGAGDDTL</sequence>
<keyword evidence="2" id="KW-1185">Reference proteome</keyword>
<organism evidence="1 2">
    <name type="scientific">Rubellimicrobium mesophilum DSM 19309</name>
    <dbReference type="NCBI Taxonomy" id="442562"/>
    <lineage>
        <taxon>Bacteria</taxon>
        <taxon>Pseudomonadati</taxon>
        <taxon>Pseudomonadota</taxon>
        <taxon>Alphaproteobacteria</taxon>
        <taxon>Rhodobacterales</taxon>
        <taxon>Roseobacteraceae</taxon>
        <taxon>Rubellimicrobium</taxon>
    </lineage>
</organism>
<dbReference type="AlphaFoldDB" id="A0A017HS15"/>
<comment type="caution">
    <text evidence="1">The sequence shown here is derived from an EMBL/GenBank/DDBJ whole genome shotgun (WGS) entry which is preliminary data.</text>
</comment>
<name>A0A017HS15_9RHOB</name>
<gene>
    <name evidence="1" type="ORF">Rumeso_01364</name>
</gene>
<evidence type="ECO:0000313" key="1">
    <source>
        <dbReference type="EMBL" id="EYD77105.1"/>
    </source>
</evidence>